<evidence type="ECO:0000313" key="2">
    <source>
        <dbReference type="EMBL" id="CAA9386770.1"/>
    </source>
</evidence>
<evidence type="ECO:0000256" key="1">
    <source>
        <dbReference type="SAM" id="MobiDB-lite"/>
    </source>
</evidence>
<organism evidence="2">
    <name type="scientific">uncultured Pseudonocardia sp</name>
    <dbReference type="NCBI Taxonomy" id="211455"/>
    <lineage>
        <taxon>Bacteria</taxon>
        <taxon>Bacillati</taxon>
        <taxon>Actinomycetota</taxon>
        <taxon>Actinomycetes</taxon>
        <taxon>Pseudonocardiales</taxon>
        <taxon>Pseudonocardiaceae</taxon>
        <taxon>Pseudonocardia</taxon>
        <taxon>environmental samples</taxon>
    </lineage>
</organism>
<dbReference type="AlphaFoldDB" id="A0A6J4NGP1"/>
<accession>A0A6J4NGP1</accession>
<gene>
    <name evidence="2" type="ORF">AVDCRST_MAG66-670</name>
</gene>
<proteinExistence type="predicted"/>
<protein>
    <submittedName>
        <fullName evidence="2">Uncharacterized protein</fullName>
    </submittedName>
</protein>
<dbReference type="EMBL" id="CADCUS010000093">
    <property type="protein sequence ID" value="CAA9386770.1"/>
    <property type="molecule type" value="Genomic_DNA"/>
</dbReference>
<reference evidence="2" key="1">
    <citation type="submission" date="2020-02" db="EMBL/GenBank/DDBJ databases">
        <authorList>
            <person name="Meier V. D."/>
        </authorList>
    </citation>
    <scope>NUCLEOTIDE SEQUENCE</scope>
    <source>
        <strain evidence="2">AVDCRST_MAG66</strain>
    </source>
</reference>
<feature type="region of interest" description="Disordered" evidence="1">
    <location>
        <begin position="101"/>
        <end position="144"/>
    </location>
</feature>
<name>A0A6J4NGP1_9PSEU</name>
<sequence length="144" mass="16450">MVEQWRLTNPAVYEEWLAQSGMTTEEQQAYYQQWRQSQDRVDLLDALMRLWSDVHDLTGFDAERTDIPAQQDVFSALDALSFEELQEVQTVQDILDAVDTSDVEDAQVHPGVQDPEHISPGLREALETEDARDTHDFSSDVKGP</sequence>
<feature type="compositionally biased region" description="Basic and acidic residues" evidence="1">
    <location>
        <begin position="124"/>
        <end position="144"/>
    </location>
</feature>